<dbReference type="OMA" id="NAYITEY"/>
<dbReference type="GO" id="GO:0004843">
    <property type="term" value="F:cysteine-type deubiquitinase activity"/>
    <property type="evidence" value="ECO:0007669"/>
    <property type="project" value="InterPro"/>
</dbReference>
<reference evidence="3" key="1">
    <citation type="submission" date="2022-10" db="EMBL/GenBank/DDBJ databases">
        <title>Novel sulphate-reducing endosymbionts in the free-living metamonad Anaeramoeba.</title>
        <authorList>
            <person name="Jerlstrom-Hultqvist J."/>
            <person name="Cepicka I."/>
            <person name="Gallot-Lavallee L."/>
            <person name="Salas-Leiva D."/>
            <person name="Curtis B.A."/>
            <person name="Zahonova K."/>
            <person name="Pipaliya S."/>
            <person name="Dacks J."/>
            <person name="Roger A.J."/>
        </authorList>
    </citation>
    <scope>NUCLEOTIDE SEQUENCE</scope>
    <source>
        <strain evidence="3">BMAN</strain>
    </source>
</reference>
<feature type="compositionally biased region" description="Basic and acidic residues" evidence="1">
    <location>
        <begin position="72"/>
        <end position="82"/>
    </location>
</feature>
<feature type="compositionally biased region" description="Basic and acidic residues" evidence="1">
    <location>
        <begin position="1133"/>
        <end position="1142"/>
    </location>
</feature>
<dbReference type="SUPFAM" id="SSF54001">
    <property type="entry name" value="Cysteine proteinases"/>
    <property type="match status" value="1"/>
</dbReference>
<dbReference type="GO" id="GO:0016579">
    <property type="term" value="P:protein deubiquitination"/>
    <property type="evidence" value="ECO:0007669"/>
    <property type="project" value="InterPro"/>
</dbReference>
<dbReference type="PANTHER" id="PTHR24006">
    <property type="entry name" value="UBIQUITIN CARBOXYL-TERMINAL HYDROLASE"/>
    <property type="match status" value="1"/>
</dbReference>
<dbReference type="PANTHER" id="PTHR24006:SF827">
    <property type="entry name" value="UBIQUITIN CARBOXYL-TERMINAL HYDROLASE 34"/>
    <property type="match status" value="1"/>
</dbReference>
<proteinExistence type="predicted"/>
<feature type="region of interest" description="Disordered" evidence="1">
    <location>
        <begin position="1133"/>
        <end position="1172"/>
    </location>
</feature>
<dbReference type="Pfam" id="PF00443">
    <property type="entry name" value="UCH"/>
    <property type="match status" value="1"/>
</dbReference>
<feature type="domain" description="USP" evidence="2">
    <location>
        <begin position="1"/>
        <end position="200"/>
    </location>
</feature>
<evidence type="ECO:0000256" key="1">
    <source>
        <dbReference type="SAM" id="MobiDB-lite"/>
    </source>
</evidence>
<accession>A0A9Q0LTP3</accession>
<sequence>MLVGDNQYYSEALQKKVDAMKRICIGNLPKILIIHLKRFQYNYETFQRYKINKEFHFPMQVKMGKYTKEGLEKSDQMKKLESEQNENEDEPNKQNESNESMPIPKEVEQISSENDGEEYELVGIIVHNGSTESGHYYSLIKEPKTSKWIRFDDIRVLEFDMSDLAEECFGKGGIIVPNANDYYDSNEKRNSAYLLIYRKITQYPQNDLDSPQKSTQITQESIPQKFYQEIIQENLQFRAKKYLFNNDYFDFCFSILELGQQTYSNSLTSLTTNLTQFAMKFLINLIAHFKKQRKFKYSKVKDQDQDQEEEEEDWYSKCILKMGPINEFRLQIYSIIIEALKILATEEKTKISSFNLEEKKRNEAHLETLQENEVYEYWMSMQMMRQIKDEPKKQTEVSLVIEFASQLLQTLPEAKFHFSALSDYFGFLYDLLSVGEAVIEYFASTNLIAKMIDFYLDEKSPLRKTANNKQNQSQVVEDSYFQQQFVKMLSIIEEIVLKTENKINKSQEIDEKKSLVLSKIDYRMITEEKFIEKMISLEINPESLKKILNHISFENIEFTQHIIELLSREMKSKTYLEIGRYFTFYNSLLEINDSLSQQRLDLVLSKLKDSISQKFSFENSTSVSLNYLGELCKSNAAAMEWFLGNKDKWMIEWLVQNRYLAARNSVLQFIAIFFNYKESEKDQINTKILLEFEDYFINILPKIKEECYQGVEKEKEEMKNLNKSKISDDFFQMTSYFDFFRMYCLEQKEAAEKLFANFDMFWECMEYIDKVMLNYDLNKKHLLMLFEACFRIYPDQLNQQLINNKERTEKYLQLFDSFQEHNAYITEYLQSTLKLYFQILQQCLNQNEEFANLLKSSKLFKVSIMEILFKSQDFYSEIGDIILKTFGMFALKQKDYRLEQINMISSNVYEFLNNSPITTIKFLDQMIIDKEDAWMFYKTENNFYYLQLIITVFASQMHQQNSNFRSLRDIIMHIYQIRNSRFDNKGANQAILHGLSLVDKMTKLLGTDIRNIEDFVINQKMLSVLYQVVPFIGGIDEEVSNKYFEVSSTLILSNPMLVINFINQIISFHHANIESHRLEELRSEHTGTKSNLDDKVFFSINEYHHFLESIVFAGLKLNQKQVDDFQKRIEEMETESRKKYQSENENQNENENENQNENQNQNQNENQNENSQNEIESIRLRAIKLLFFILVDISRYELFNSRFLKFSNKLISLYPDDFKEAFGQYQDYLVLYFEKTIEKCIVVFNNEWIFFQEFIKFLNSKNDQNSNQILSNLLSKIFLGIENRKNDSSITRLEELKVLLISAKIILFETKNSQEMIKLFVGNVFGSDSLGWIFEQFQNNQEIIDLASFLISYF</sequence>
<dbReference type="InterPro" id="IPR001394">
    <property type="entry name" value="Peptidase_C19_UCH"/>
</dbReference>
<evidence type="ECO:0000313" key="3">
    <source>
        <dbReference type="EMBL" id="KAJ5078511.1"/>
    </source>
</evidence>
<dbReference type="PROSITE" id="PS50235">
    <property type="entry name" value="USP_3"/>
    <property type="match status" value="1"/>
</dbReference>
<dbReference type="Proteomes" id="UP001149090">
    <property type="component" value="Unassembled WGS sequence"/>
</dbReference>
<dbReference type="GO" id="GO:0005634">
    <property type="term" value="C:nucleus"/>
    <property type="evidence" value="ECO:0007669"/>
    <property type="project" value="TreeGrafter"/>
</dbReference>
<keyword evidence="3" id="KW-0378">Hydrolase</keyword>
<protein>
    <submittedName>
        <fullName evidence="3">Ubiquitin carboxyl-terminal hydrolase</fullName>
    </submittedName>
</protein>
<dbReference type="InterPro" id="IPR050164">
    <property type="entry name" value="Peptidase_C19"/>
</dbReference>
<comment type="caution">
    <text evidence="3">The sequence shown here is derived from an EMBL/GenBank/DDBJ whole genome shotgun (WGS) entry which is preliminary data.</text>
</comment>
<evidence type="ECO:0000313" key="4">
    <source>
        <dbReference type="Proteomes" id="UP001149090"/>
    </source>
</evidence>
<dbReference type="PROSITE" id="PS00973">
    <property type="entry name" value="USP_2"/>
    <property type="match status" value="1"/>
</dbReference>
<feature type="compositionally biased region" description="Low complexity" evidence="1">
    <location>
        <begin position="1155"/>
        <end position="1172"/>
    </location>
</feature>
<gene>
    <name evidence="3" type="ORF">M0811_04836</name>
</gene>
<dbReference type="GO" id="GO:0005829">
    <property type="term" value="C:cytosol"/>
    <property type="evidence" value="ECO:0007669"/>
    <property type="project" value="TreeGrafter"/>
</dbReference>
<name>A0A9Q0LTP3_ANAIG</name>
<keyword evidence="4" id="KW-1185">Reference proteome</keyword>
<dbReference type="InterPro" id="IPR038765">
    <property type="entry name" value="Papain-like_cys_pep_sf"/>
</dbReference>
<evidence type="ECO:0000259" key="2">
    <source>
        <dbReference type="PROSITE" id="PS50235"/>
    </source>
</evidence>
<feature type="region of interest" description="Disordered" evidence="1">
    <location>
        <begin position="72"/>
        <end position="112"/>
    </location>
</feature>
<dbReference type="InterPro" id="IPR018200">
    <property type="entry name" value="USP_CS"/>
</dbReference>
<dbReference type="OrthoDB" id="420187at2759"/>
<dbReference type="EMBL" id="JAPDFW010000053">
    <property type="protein sequence ID" value="KAJ5078511.1"/>
    <property type="molecule type" value="Genomic_DNA"/>
</dbReference>
<organism evidence="3 4">
    <name type="scientific">Anaeramoeba ignava</name>
    <name type="common">Anaerobic marine amoeba</name>
    <dbReference type="NCBI Taxonomy" id="1746090"/>
    <lineage>
        <taxon>Eukaryota</taxon>
        <taxon>Metamonada</taxon>
        <taxon>Anaeramoebidae</taxon>
        <taxon>Anaeramoeba</taxon>
    </lineage>
</organism>
<dbReference type="InterPro" id="IPR028889">
    <property type="entry name" value="USP"/>
</dbReference>
<dbReference type="Gene3D" id="3.90.70.10">
    <property type="entry name" value="Cysteine proteinases"/>
    <property type="match status" value="1"/>
</dbReference>